<keyword evidence="1" id="KW-0812">Transmembrane</keyword>
<evidence type="ECO:0000313" key="2">
    <source>
        <dbReference type="EMBL" id="PIW37086.1"/>
    </source>
</evidence>
<reference evidence="2 3" key="1">
    <citation type="submission" date="2017-09" db="EMBL/GenBank/DDBJ databases">
        <title>Depth-based differentiation of microbial function through sediment-hosted aquifers and enrichment of novel symbionts in the deep terrestrial subsurface.</title>
        <authorList>
            <person name="Probst A.J."/>
            <person name="Ladd B."/>
            <person name="Jarett J.K."/>
            <person name="Geller-Mcgrath D.E."/>
            <person name="Sieber C.M."/>
            <person name="Emerson J.B."/>
            <person name="Anantharaman K."/>
            <person name="Thomas B.C."/>
            <person name="Malmstrom R."/>
            <person name="Stieglmeier M."/>
            <person name="Klingl A."/>
            <person name="Woyke T."/>
            <person name="Ryan C.M."/>
            <person name="Banfield J.F."/>
        </authorList>
    </citation>
    <scope>NUCLEOTIDE SEQUENCE [LARGE SCALE GENOMIC DNA]</scope>
    <source>
        <strain evidence="2">CG15_BIG_FIL_POST_REV_8_21_14_020_45_12</strain>
    </source>
</reference>
<accession>A0A2M7H4C7</accession>
<feature type="transmembrane region" description="Helical" evidence="1">
    <location>
        <begin position="175"/>
        <end position="192"/>
    </location>
</feature>
<name>A0A2M7H4C7_9BACT</name>
<keyword evidence="1" id="KW-1133">Transmembrane helix</keyword>
<gene>
    <name evidence="2" type="ORF">COW24_01990</name>
</gene>
<protein>
    <submittedName>
        <fullName evidence="2">Uncharacterized protein</fullName>
    </submittedName>
</protein>
<feature type="transmembrane region" description="Helical" evidence="1">
    <location>
        <begin position="111"/>
        <end position="133"/>
    </location>
</feature>
<dbReference type="AlphaFoldDB" id="A0A2M7H4C7"/>
<dbReference type="Proteomes" id="UP000230292">
    <property type="component" value="Unassembled WGS sequence"/>
</dbReference>
<organism evidence="2 3">
    <name type="scientific">Candidatus Kerfeldbacteria bacterium CG15_BIG_FIL_POST_REV_8_21_14_020_45_12</name>
    <dbReference type="NCBI Taxonomy" id="2014247"/>
    <lineage>
        <taxon>Bacteria</taxon>
        <taxon>Candidatus Kerfeldiibacteriota</taxon>
    </lineage>
</organism>
<feature type="transmembrane region" description="Helical" evidence="1">
    <location>
        <begin position="204"/>
        <end position="224"/>
    </location>
</feature>
<proteinExistence type="predicted"/>
<feature type="transmembrane region" description="Helical" evidence="1">
    <location>
        <begin position="30"/>
        <end position="48"/>
    </location>
</feature>
<feature type="transmembrane region" description="Helical" evidence="1">
    <location>
        <begin position="84"/>
        <end position="105"/>
    </location>
</feature>
<evidence type="ECO:0000313" key="3">
    <source>
        <dbReference type="Proteomes" id="UP000230292"/>
    </source>
</evidence>
<evidence type="ECO:0000256" key="1">
    <source>
        <dbReference type="SAM" id="Phobius"/>
    </source>
</evidence>
<sequence>MINTPSGFDYPAQIIMRMGKEKLNKLSLKLNLYFITALPAIGTASILGSLDNDILPFLLFLPGIAVVAIYIASTASYIKSSSSWLMNLIFLVDGPVTAAIFSFAAGSAQMFFSKIFFVECIGALAGLFILTLVSSKPTKQERLSTLMLSGLPLIGLCILFWNYEKATGDFGLTSGLFILTAVIQGTITQYVLNDRDFMQRDASVYAVVGIFLWIASLLVGPALLGS</sequence>
<feature type="transmembrane region" description="Helical" evidence="1">
    <location>
        <begin position="54"/>
        <end position="72"/>
    </location>
</feature>
<keyword evidence="1" id="KW-0472">Membrane</keyword>
<comment type="caution">
    <text evidence="2">The sequence shown here is derived from an EMBL/GenBank/DDBJ whole genome shotgun (WGS) entry which is preliminary data.</text>
</comment>
<dbReference type="EMBL" id="PFGC01000024">
    <property type="protein sequence ID" value="PIW37086.1"/>
    <property type="molecule type" value="Genomic_DNA"/>
</dbReference>
<feature type="transmembrane region" description="Helical" evidence="1">
    <location>
        <begin position="145"/>
        <end position="163"/>
    </location>
</feature>